<evidence type="ECO:0000256" key="1">
    <source>
        <dbReference type="SAM" id="MobiDB-lite"/>
    </source>
</evidence>
<comment type="caution">
    <text evidence="2">The sequence shown here is derived from an EMBL/GenBank/DDBJ whole genome shotgun (WGS) entry which is preliminary data.</text>
</comment>
<dbReference type="Proteomes" id="UP000245207">
    <property type="component" value="Unassembled WGS sequence"/>
</dbReference>
<feature type="compositionally biased region" description="Polar residues" evidence="1">
    <location>
        <begin position="1"/>
        <end position="22"/>
    </location>
</feature>
<reference evidence="2 3" key="1">
    <citation type="journal article" date="2018" name="Mol. Plant">
        <title>The genome of Artemisia annua provides insight into the evolution of Asteraceae family and artemisinin biosynthesis.</title>
        <authorList>
            <person name="Shen Q."/>
            <person name="Zhang L."/>
            <person name="Liao Z."/>
            <person name="Wang S."/>
            <person name="Yan T."/>
            <person name="Shi P."/>
            <person name="Liu M."/>
            <person name="Fu X."/>
            <person name="Pan Q."/>
            <person name="Wang Y."/>
            <person name="Lv Z."/>
            <person name="Lu X."/>
            <person name="Zhang F."/>
            <person name="Jiang W."/>
            <person name="Ma Y."/>
            <person name="Chen M."/>
            <person name="Hao X."/>
            <person name="Li L."/>
            <person name="Tang Y."/>
            <person name="Lv G."/>
            <person name="Zhou Y."/>
            <person name="Sun X."/>
            <person name="Brodelius P.E."/>
            <person name="Rose J.K.C."/>
            <person name="Tang K."/>
        </authorList>
    </citation>
    <scope>NUCLEOTIDE SEQUENCE [LARGE SCALE GENOMIC DNA]</scope>
    <source>
        <strain evidence="3">cv. Huhao1</strain>
        <tissue evidence="2">Leaf</tissue>
    </source>
</reference>
<proteinExistence type="predicted"/>
<organism evidence="2 3">
    <name type="scientific">Artemisia annua</name>
    <name type="common">Sweet wormwood</name>
    <dbReference type="NCBI Taxonomy" id="35608"/>
    <lineage>
        <taxon>Eukaryota</taxon>
        <taxon>Viridiplantae</taxon>
        <taxon>Streptophyta</taxon>
        <taxon>Embryophyta</taxon>
        <taxon>Tracheophyta</taxon>
        <taxon>Spermatophyta</taxon>
        <taxon>Magnoliopsida</taxon>
        <taxon>eudicotyledons</taxon>
        <taxon>Gunneridae</taxon>
        <taxon>Pentapetalae</taxon>
        <taxon>asterids</taxon>
        <taxon>campanulids</taxon>
        <taxon>Asterales</taxon>
        <taxon>Asteraceae</taxon>
        <taxon>Asteroideae</taxon>
        <taxon>Anthemideae</taxon>
        <taxon>Artemisiinae</taxon>
        <taxon>Artemisia</taxon>
    </lineage>
</organism>
<dbReference type="AlphaFoldDB" id="A0A2U1NXT3"/>
<evidence type="ECO:0000313" key="2">
    <source>
        <dbReference type="EMBL" id="PWA78240.1"/>
    </source>
</evidence>
<accession>A0A2U1NXT3</accession>
<dbReference type="EMBL" id="PKPP01002015">
    <property type="protein sequence ID" value="PWA78240.1"/>
    <property type="molecule type" value="Genomic_DNA"/>
</dbReference>
<keyword evidence="3" id="KW-1185">Reference proteome</keyword>
<feature type="region of interest" description="Disordered" evidence="1">
    <location>
        <begin position="1"/>
        <end position="35"/>
    </location>
</feature>
<sequence length="67" mass="7465">MESSQGQSNNFDANLWSSQPSANVPEDGETPTELDVFDFQGPGIALAMLMRLWFSGPYEKLTSTLYF</sequence>
<gene>
    <name evidence="2" type="ORF">CTI12_AA216640</name>
</gene>
<protein>
    <submittedName>
        <fullName evidence="2">Isocitrate/isopropylmalate dehydrogenase family protein</fullName>
    </submittedName>
</protein>
<evidence type="ECO:0000313" key="3">
    <source>
        <dbReference type="Proteomes" id="UP000245207"/>
    </source>
</evidence>
<name>A0A2U1NXT3_ARTAN</name>
<feature type="compositionally biased region" description="Acidic residues" evidence="1">
    <location>
        <begin position="26"/>
        <end position="35"/>
    </location>
</feature>